<accession>A0A146JXI0</accession>
<organism evidence="2">
    <name type="scientific">Trepomonas sp. PC1</name>
    <dbReference type="NCBI Taxonomy" id="1076344"/>
    <lineage>
        <taxon>Eukaryota</taxon>
        <taxon>Metamonada</taxon>
        <taxon>Diplomonadida</taxon>
        <taxon>Hexamitidae</taxon>
        <taxon>Hexamitinae</taxon>
        <taxon>Trepomonas</taxon>
    </lineage>
</organism>
<evidence type="ECO:0000256" key="1">
    <source>
        <dbReference type="SAM" id="Coils"/>
    </source>
</evidence>
<dbReference type="AlphaFoldDB" id="A0A146JXI0"/>
<reference evidence="2" key="1">
    <citation type="submission" date="2015-07" db="EMBL/GenBank/DDBJ databases">
        <title>Adaptation to a free-living lifestyle via gene acquisitions in the diplomonad Trepomonas sp. PC1.</title>
        <authorList>
            <person name="Xu F."/>
            <person name="Jerlstrom-Hultqvist J."/>
            <person name="Kolisko M."/>
            <person name="Simpson A.G.B."/>
            <person name="Roger A.J."/>
            <person name="Svard S.G."/>
            <person name="Andersson J.O."/>
        </authorList>
    </citation>
    <scope>NUCLEOTIDE SEQUENCE</scope>
    <source>
        <strain evidence="2">PC1</strain>
    </source>
</reference>
<feature type="coiled-coil region" evidence="1">
    <location>
        <begin position="228"/>
        <end position="367"/>
    </location>
</feature>
<proteinExistence type="predicted"/>
<protein>
    <submittedName>
        <fullName evidence="2">Uncharacterized protein</fullName>
    </submittedName>
</protein>
<feature type="coiled-coil region" evidence="1">
    <location>
        <begin position="22"/>
        <end position="95"/>
    </location>
</feature>
<feature type="non-terminal residue" evidence="2">
    <location>
        <position position="405"/>
    </location>
</feature>
<evidence type="ECO:0000313" key="2">
    <source>
        <dbReference type="EMBL" id="JAP89352.1"/>
    </source>
</evidence>
<name>A0A146JXI0_9EUKA</name>
<feature type="non-terminal residue" evidence="2">
    <location>
        <position position="1"/>
    </location>
</feature>
<gene>
    <name evidence="2" type="ORF">TPC1_31153</name>
</gene>
<sequence length="405" mass="47038">SSSAVPFGAAIGAASLDLSSQLESVNLRFQQLESSLKAEKKLKIELRLQIEALEKQSREELGKKNIQINNFQNQIQALSQQKDDLALQIDEKIQLMEQMDAQMLIESIQPLTQTSLKQVYEAFDAQIQQLKAQFSNAFEQNQLKILNQKLERLENLTLTQLRKLKLQTNALTQQNLQLQSANSRQTEEFQEEFDQIQAEMLEKDEIVKQLSQCAFVQEDLCRRNQAEIADLQLHMLEQKNEIAATEEKLAEKTNEVEKQVENILDQENEIIQFQAQNRTLKEQIAFQTQKQEDLAEQIGKMEVENQQLQNQNLNLQQTQNLQLSKIKDLQLISQLHNTEIQAKQREIQSLNEKNLNLMRENEIERKQIETQCETQKQLTKEQMLKMETKKNQGLNLLIVVILTVM</sequence>
<dbReference type="EMBL" id="GDID01007254">
    <property type="protein sequence ID" value="JAP89352.1"/>
    <property type="molecule type" value="Transcribed_RNA"/>
</dbReference>
<feature type="coiled-coil region" evidence="1">
    <location>
        <begin position="120"/>
        <end position="181"/>
    </location>
</feature>
<keyword evidence="1" id="KW-0175">Coiled coil</keyword>